<dbReference type="InterPro" id="IPR010982">
    <property type="entry name" value="Lambda_DNA-bd_dom_sf"/>
</dbReference>
<evidence type="ECO:0000259" key="5">
    <source>
        <dbReference type="PROSITE" id="PS50932"/>
    </source>
</evidence>
<evidence type="ECO:0000313" key="6">
    <source>
        <dbReference type="EMBL" id="MUG45092.1"/>
    </source>
</evidence>
<gene>
    <name evidence="6" type="ORF">GNP95_08795</name>
</gene>
<dbReference type="InterPro" id="IPR028082">
    <property type="entry name" value="Peripla_BP_I"/>
</dbReference>
<keyword evidence="4" id="KW-0804">Transcription</keyword>
<sequence>MKSNITMRDIANKLGVSSVTVSKALNDKEGVSEELKQKIKALAGEMGYRYNSAAKSIKDGLSKNIGVLIPERFTGMSHSFYLRVYQQISLLLDQYGYFGILNILSNEDEELLNFPRVYSEKKVDGIIVLGQISKKYIETVQNMNLPKIFLDFYDEHADIDSIVTDNFYGAYEMTNYLIRNGHRRIAYVGNIYSTSSIQDRYLGYYKSLLEHGMQLDHSLILSDRDDKGKFIDIALPDPLPTAFVCNCDQIAYLLVDKLKLNGYSIPEDCSVVGFDNDIYATLTSPQLTTVEVDIEQMAKSAVKFIMDKIENPHRKFGRVMVQGNIIYRQSARQIDAEAREISST</sequence>
<dbReference type="CDD" id="cd19974">
    <property type="entry name" value="PBP1_LacI-like"/>
    <property type="match status" value="1"/>
</dbReference>
<dbReference type="SMART" id="SM00354">
    <property type="entry name" value="HTH_LACI"/>
    <property type="match status" value="1"/>
</dbReference>
<dbReference type="InterPro" id="IPR000843">
    <property type="entry name" value="HTH_LacI"/>
</dbReference>
<evidence type="ECO:0000313" key="7">
    <source>
        <dbReference type="Proteomes" id="UP000447876"/>
    </source>
</evidence>
<keyword evidence="2" id="KW-0805">Transcription regulation</keyword>
<dbReference type="GO" id="GO:0000976">
    <property type="term" value="F:transcription cis-regulatory region binding"/>
    <property type="evidence" value="ECO:0007669"/>
    <property type="project" value="TreeGrafter"/>
</dbReference>
<keyword evidence="1" id="KW-0678">Repressor</keyword>
<dbReference type="CDD" id="cd01392">
    <property type="entry name" value="HTH_LacI"/>
    <property type="match status" value="1"/>
</dbReference>
<dbReference type="Gene3D" id="1.10.260.40">
    <property type="entry name" value="lambda repressor-like DNA-binding domains"/>
    <property type="match status" value="1"/>
</dbReference>
<feature type="domain" description="HTH lacI-type" evidence="5">
    <location>
        <begin position="5"/>
        <end position="59"/>
    </location>
</feature>
<accession>A0A7X2YZY6</accession>
<dbReference type="SUPFAM" id="SSF47413">
    <property type="entry name" value="lambda repressor-like DNA-binding domains"/>
    <property type="match status" value="1"/>
</dbReference>
<organism evidence="6 7">
    <name type="scientific">Paenibacillus woosongensis</name>
    <dbReference type="NCBI Taxonomy" id="307580"/>
    <lineage>
        <taxon>Bacteria</taxon>
        <taxon>Bacillati</taxon>
        <taxon>Bacillota</taxon>
        <taxon>Bacilli</taxon>
        <taxon>Bacillales</taxon>
        <taxon>Paenibacillaceae</taxon>
        <taxon>Paenibacillus</taxon>
    </lineage>
</organism>
<evidence type="ECO:0000256" key="3">
    <source>
        <dbReference type="ARBA" id="ARBA00023125"/>
    </source>
</evidence>
<dbReference type="Gene3D" id="3.40.50.2300">
    <property type="match status" value="2"/>
</dbReference>
<evidence type="ECO:0000256" key="2">
    <source>
        <dbReference type="ARBA" id="ARBA00023015"/>
    </source>
</evidence>
<proteinExistence type="predicted"/>
<comment type="caution">
    <text evidence="6">The sequence shown here is derived from an EMBL/GenBank/DDBJ whole genome shotgun (WGS) entry which is preliminary data.</text>
</comment>
<dbReference type="InterPro" id="IPR046335">
    <property type="entry name" value="LacI/GalR-like_sensor"/>
</dbReference>
<dbReference type="Proteomes" id="UP000447876">
    <property type="component" value="Unassembled WGS sequence"/>
</dbReference>
<dbReference type="EMBL" id="WNZW01000002">
    <property type="protein sequence ID" value="MUG45092.1"/>
    <property type="molecule type" value="Genomic_DNA"/>
</dbReference>
<dbReference type="AlphaFoldDB" id="A0A7X2YZY6"/>
<dbReference type="PROSITE" id="PS50932">
    <property type="entry name" value="HTH_LACI_2"/>
    <property type="match status" value="1"/>
</dbReference>
<dbReference type="GO" id="GO:0003700">
    <property type="term" value="F:DNA-binding transcription factor activity"/>
    <property type="evidence" value="ECO:0007669"/>
    <property type="project" value="TreeGrafter"/>
</dbReference>
<evidence type="ECO:0000256" key="4">
    <source>
        <dbReference type="ARBA" id="ARBA00023163"/>
    </source>
</evidence>
<keyword evidence="3 6" id="KW-0238">DNA-binding</keyword>
<dbReference type="OrthoDB" id="2026446at2"/>
<dbReference type="PANTHER" id="PTHR30146:SF148">
    <property type="entry name" value="HTH-TYPE TRANSCRIPTIONAL REPRESSOR PURR-RELATED"/>
    <property type="match status" value="1"/>
</dbReference>
<dbReference type="Pfam" id="PF00356">
    <property type="entry name" value="LacI"/>
    <property type="match status" value="1"/>
</dbReference>
<reference evidence="6 7" key="1">
    <citation type="submission" date="2019-11" db="EMBL/GenBank/DDBJ databases">
        <title>Draft genome sequences of five Paenibacillus species of dairy origin.</title>
        <authorList>
            <person name="Olajide A.M."/>
            <person name="Chen S."/>
            <person name="Lapointe G."/>
        </authorList>
    </citation>
    <scope>NUCLEOTIDE SEQUENCE [LARGE SCALE GENOMIC DNA]</scope>
    <source>
        <strain evidence="6 7">12CR55</strain>
    </source>
</reference>
<protein>
    <submittedName>
        <fullName evidence="6">LacI family DNA-binding transcriptional regulator</fullName>
    </submittedName>
</protein>
<dbReference type="RefSeq" id="WP_155610466.1">
    <property type="nucleotide sequence ID" value="NZ_WNZW01000002.1"/>
</dbReference>
<dbReference type="PANTHER" id="PTHR30146">
    <property type="entry name" value="LACI-RELATED TRANSCRIPTIONAL REPRESSOR"/>
    <property type="match status" value="1"/>
</dbReference>
<evidence type="ECO:0000256" key="1">
    <source>
        <dbReference type="ARBA" id="ARBA00022491"/>
    </source>
</evidence>
<name>A0A7X2YZY6_9BACL</name>
<dbReference type="Pfam" id="PF13377">
    <property type="entry name" value="Peripla_BP_3"/>
    <property type="match status" value="1"/>
</dbReference>
<dbReference type="SUPFAM" id="SSF53822">
    <property type="entry name" value="Periplasmic binding protein-like I"/>
    <property type="match status" value="1"/>
</dbReference>